<reference evidence="7" key="3">
    <citation type="submission" date="2025-09" db="UniProtKB">
        <authorList>
            <consortium name="Ensembl"/>
        </authorList>
    </citation>
    <scope>IDENTIFICATION</scope>
</reference>
<dbReference type="InterPro" id="IPR050705">
    <property type="entry name" value="Cytochrome_P450_3A"/>
</dbReference>
<proteinExistence type="inferred from homology"/>
<evidence type="ECO:0000256" key="2">
    <source>
        <dbReference type="ARBA" id="ARBA00022617"/>
    </source>
</evidence>
<keyword evidence="8" id="KW-1185">Reference proteome</keyword>
<dbReference type="GeneTree" id="ENSGT00950000182958"/>
<dbReference type="AlphaFoldDB" id="A0A4W5NHI2"/>
<dbReference type="Ensembl" id="ENSHHUT00000053211.1">
    <property type="protein sequence ID" value="ENSHHUP00000051396.1"/>
    <property type="gene ID" value="ENSHHUG00000030944.1"/>
</dbReference>
<dbReference type="GO" id="GO:0008395">
    <property type="term" value="F:steroid hydroxylase activity"/>
    <property type="evidence" value="ECO:0007669"/>
    <property type="project" value="TreeGrafter"/>
</dbReference>
<evidence type="ECO:0000256" key="5">
    <source>
        <dbReference type="ARBA" id="ARBA00023004"/>
    </source>
</evidence>
<evidence type="ECO:0000256" key="3">
    <source>
        <dbReference type="ARBA" id="ARBA00022723"/>
    </source>
</evidence>
<sequence>MGPRNCIGMRFALQAIKLVIVEILQSFSFVTCKETEVPLELLDKVAIAPKKPNKLKLVPRSEAPSQD</sequence>
<evidence type="ECO:0000256" key="6">
    <source>
        <dbReference type="ARBA" id="ARBA00023033"/>
    </source>
</evidence>
<dbReference type="STRING" id="62062.ENSHHUP00000051396"/>
<keyword evidence="5" id="KW-0408">Iron</keyword>
<reference evidence="7" key="2">
    <citation type="submission" date="2025-08" db="UniProtKB">
        <authorList>
            <consortium name="Ensembl"/>
        </authorList>
    </citation>
    <scope>IDENTIFICATION</scope>
</reference>
<accession>A0A4W5NHI2</accession>
<dbReference type="GO" id="GO:0020037">
    <property type="term" value="F:heme binding"/>
    <property type="evidence" value="ECO:0007669"/>
    <property type="project" value="InterPro"/>
</dbReference>
<dbReference type="PANTHER" id="PTHR24302">
    <property type="entry name" value="CYTOCHROME P450 FAMILY 3"/>
    <property type="match status" value="1"/>
</dbReference>
<keyword evidence="3" id="KW-0479">Metal-binding</keyword>
<evidence type="ECO:0000313" key="7">
    <source>
        <dbReference type="Ensembl" id="ENSHHUP00000051396.1"/>
    </source>
</evidence>
<comment type="similarity">
    <text evidence="1">Belongs to the cytochrome P450 family.</text>
</comment>
<evidence type="ECO:0000256" key="1">
    <source>
        <dbReference type="ARBA" id="ARBA00010617"/>
    </source>
</evidence>
<keyword evidence="2" id="KW-0349">Heme</keyword>
<dbReference type="Gene3D" id="1.10.630.10">
    <property type="entry name" value="Cytochrome P450"/>
    <property type="match status" value="1"/>
</dbReference>
<reference evidence="8" key="1">
    <citation type="submission" date="2018-06" db="EMBL/GenBank/DDBJ databases">
        <title>Genome assembly of Danube salmon.</title>
        <authorList>
            <person name="Macqueen D.J."/>
            <person name="Gundappa M.K."/>
        </authorList>
    </citation>
    <scope>NUCLEOTIDE SEQUENCE [LARGE SCALE GENOMIC DNA]</scope>
</reference>
<dbReference type="Proteomes" id="UP000314982">
    <property type="component" value="Unassembled WGS sequence"/>
</dbReference>
<protein>
    <submittedName>
        <fullName evidence="7">Uncharacterized protein</fullName>
    </submittedName>
</protein>
<keyword evidence="6" id="KW-0503">Monooxygenase</keyword>
<evidence type="ECO:0000313" key="8">
    <source>
        <dbReference type="Proteomes" id="UP000314982"/>
    </source>
</evidence>
<dbReference type="SUPFAM" id="SSF48264">
    <property type="entry name" value="Cytochrome P450"/>
    <property type="match status" value="1"/>
</dbReference>
<dbReference type="Pfam" id="PF00067">
    <property type="entry name" value="p450"/>
    <property type="match status" value="1"/>
</dbReference>
<dbReference type="InterPro" id="IPR036396">
    <property type="entry name" value="Cyt_P450_sf"/>
</dbReference>
<keyword evidence="4" id="KW-0560">Oxidoreductase</keyword>
<dbReference type="InterPro" id="IPR001128">
    <property type="entry name" value="Cyt_P450"/>
</dbReference>
<evidence type="ECO:0000256" key="4">
    <source>
        <dbReference type="ARBA" id="ARBA00023002"/>
    </source>
</evidence>
<organism evidence="7 8">
    <name type="scientific">Hucho hucho</name>
    <name type="common">huchen</name>
    <dbReference type="NCBI Taxonomy" id="62062"/>
    <lineage>
        <taxon>Eukaryota</taxon>
        <taxon>Metazoa</taxon>
        <taxon>Chordata</taxon>
        <taxon>Craniata</taxon>
        <taxon>Vertebrata</taxon>
        <taxon>Euteleostomi</taxon>
        <taxon>Actinopterygii</taxon>
        <taxon>Neopterygii</taxon>
        <taxon>Teleostei</taxon>
        <taxon>Protacanthopterygii</taxon>
        <taxon>Salmoniformes</taxon>
        <taxon>Salmonidae</taxon>
        <taxon>Salmoninae</taxon>
        <taxon>Hucho</taxon>
    </lineage>
</organism>
<dbReference type="PANTHER" id="PTHR24302:SF15">
    <property type="entry name" value="FATTY-ACID PEROXYGENASE"/>
    <property type="match status" value="1"/>
</dbReference>
<dbReference type="GO" id="GO:0005506">
    <property type="term" value="F:iron ion binding"/>
    <property type="evidence" value="ECO:0007669"/>
    <property type="project" value="InterPro"/>
</dbReference>
<dbReference type="GO" id="GO:0016705">
    <property type="term" value="F:oxidoreductase activity, acting on paired donors, with incorporation or reduction of molecular oxygen"/>
    <property type="evidence" value="ECO:0007669"/>
    <property type="project" value="InterPro"/>
</dbReference>
<name>A0A4W5NHI2_9TELE</name>